<evidence type="ECO:0000313" key="2">
    <source>
        <dbReference type="Proteomes" id="UP000694843"/>
    </source>
</evidence>
<evidence type="ECO:0000256" key="1">
    <source>
        <dbReference type="SAM" id="MobiDB-lite"/>
    </source>
</evidence>
<dbReference type="KEGG" id="hazt:125178917"/>
<keyword evidence="2" id="KW-1185">Reference proteome</keyword>
<dbReference type="RefSeq" id="XP_047739740.1">
    <property type="nucleotide sequence ID" value="XM_047883784.1"/>
</dbReference>
<sequence>MDVGDLNPGVTAGPSTPDHLTDANKSESSNLCEALLSEGTSIKSCAENSTDGTELPISSANSNSEIDEKETAANNDACKSGSCVEESSVTEDALLLLALSSAHNDDQLSPNEASLLLAEMQSSKYSDDKSGIKSEVLVENTQLKENNELKKPSGVDHSKILEILSGTDFNSITTALDKNVDELVSQKQNILPSDESIPRIRTTALVENTTEVPDGTNKEEPHDRETTTSPLVQDEILPKLTASSCPLEAERNIAITDELPFKGIAPQGSNADSPHTGIEFSSLPLDKVESGVDLSPNKKTLSLCEASKTSSCTPVIEENPETHLPEEAETPTYEEKNISLVIPPPDMKTTFVPYPEAQITSVSSNFNEIPLPSKSHKDVQEGSQILQSSCDDEILLPATETHSCVPYGDQIPAQPNSTLAPQPLPGTIDDASQYKEALTPPPAEAHTPPPPVEAHTPPPPTPH</sequence>
<feature type="compositionally biased region" description="Polar residues" evidence="1">
    <location>
        <begin position="45"/>
        <end position="64"/>
    </location>
</feature>
<dbReference type="GeneID" id="125178917"/>
<feature type="region of interest" description="Disordered" evidence="1">
    <location>
        <begin position="208"/>
        <end position="228"/>
    </location>
</feature>
<feature type="region of interest" description="Disordered" evidence="1">
    <location>
        <begin position="45"/>
        <end position="80"/>
    </location>
</feature>
<dbReference type="AlphaFoldDB" id="A0A979FRH9"/>
<feature type="region of interest" description="Disordered" evidence="1">
    <location>
        <begin position="406"/>
        <end position="463"/>
    </location>
</feature>
<gene>
    <name evidence="3" type="primary">LOC125178917</name>
</gene>
<feature type="region of interest" description="Disordered" evidence="1">
    <location>
        <begin position="1"/>
        <end position="28"/>
    </location>
</feature>
<dbReference type="Proteomes" id="UP000694843">
    <property type="component" value="Unplaced"/>
</dbReference>
<feature type="compositionally biased region" description="Pro residues" evidence="1">
    <location>
        <begin position="439"/>
        <end position="463"/>
    </location>
</feature>
<feature type="compositionally biased region" description="Basic and acidic residues" evidence="1">
    <location>
        <begin position="216"/>
        <end position="226"/>
    </location>
</feature>
<name>A0A979FRH9_HYAAZ</name>
<evidence type="ECO:0000313" key="3">
    <source>
        <dbReference type="RefSeq" id="XP_047739740.1"/>
    </source>
</evidence>
<reference evidence="3" key="1">
    <citation type="submission" date="2025-08" db="UniProtKB">
        <authorList>
            <consortium name="RefSeq"/>
        </authorList>
    </citation>
    <scope>IDENTIFICATION</scope>
    <source>
        <tissue evidence="3">Whole organism</tissue>
    </source>
</reference>
<proteinExistence type="predicted"/>
<organism evidence="2 3">
    <name type="scientific">Hyalella azteca</name>
    <name type="common">Amphipod</name>
    <dbReference type="NCBI Taxonomy" id="294128"/>
    <lineage>
        <taxon>Eukaryota</taxon>
        <taxon>Metazoa</taxon>
        <taxon>Ecdysozoa</taxon>
        <taxon>Arthropoda</taxon>
        <taxon>Crustacea</taxon>
        <taxon>Multicrustacea</taxon>
        <taxon>Malacostraca</taxon>
        <taxon>Eumalacostraca</taxon>
        <taxon>Peracarida</taxon>
        <taxon>Amphipoda</taxon>
        <taxon>Senticaudata</taxon>
        <taxon>Talitrida</taxon>
        <taxon>Talitroidea</taxon>
        <taxon>Hyalellidae</taxon>
        <taxon>Hyalella</taxon>
    </lineage>
</organism>
<accession>A0A979FRH9</accession>
<protein>
    <submittedName>
        <fullName evidence="3">Uncharacterized protein DDB_G0284459-like</fullName>
    </submittedName>
</protein>